<gene>
    <name evidence="7" type="ORF">K402DRAFT_375341</name>
</gene>
<dbReference type="PANTHER" id="PTHR13946">
    <property type="entry name" value="DNA-DIRECTED RNA POLYMERASE I,II,III"/>
    <property type="match status" value="1"/>
</dbReference>
<organism evidence="7 8">
    <name type="scientific">Aulographum hederae CBS 113979</name>
    <dbReference type="NCBI Taxonomy" id="1176131"/>
    <lineage>
        <taxon>Eukaryota</taxon>
        <taxon>Fungi</taxon>
        <taxon>Dikarya</taxon>
        <taxon>Ascomycota</taxon>
        <taxon>Pezizomycotina</taxon>
        <taxon>Dothideomycetes</taxon>
        <taxon>Pleosporomycetidae</taxon>
        <taxon>Aulographales</taxon>
        <taxon>Aulographaceae</taxon>
    </lineage>
</organism>
<dbReference type="Pfam" id="PF13656">
    <property type="entry name" value="RNA_pol_L_2"/>
    <property type="match status" value="1"/>
</dbReference>
<dbReference type="GO" id="GO:0003899">
    <property type="term" value="F:DNA-directed RNA polymerase activity"/>
    <property type="evidence" value="ECO:0007669"/>
    <property type="project" value="InterPro"/>
</dbReference>
<dbReference type="HAMAP" id="MF_00261">
    <property type="entry name" value="RNApol_arch_Rpo11"/>
    <property type="match status" value="1"/>
</dbReference>
<dbReference type="Proteomes" id="UP000800041">
    <property type="component" value="Unassembled WGS sequence"/>
</dbReference>
<proteinExistence type="inferred from homology"/>
<dbReference type="InterPro" id="IPR037685">
    <property type="entry name" value="RBP11"/>
</dbReference>
<dbReference type="AlphaFoldDB" id="A0A6G1H459"/>
<dbReference type="InterPro" id="IPR009025">
    <property type="entry name" value="RBP11-like_dimer"/>
</dbReference>
<sequence>MNAPDRFELFQLGEGQKKVTWVLDTRVPNTAIFTFEKEDHTLANLLNERLHQSPKVYFAAYIIPHPLESRFEMRVTTDGSIDPRTAIIQAAQEAVRDLEILKQNFTKEMEVKKMAMAGGNKN</sequence>
<dbReference type="GO" id="GO:0003677">
    <property type="term" value="F:DNA binding"/>
    <property type="evidence" value="ECO:0007669"/>
    <property type="project" value="InterPro"/>
</dbReference>
<evidence type="ECO:0000256" key="3">
    <source>
        <dbReference type="ARBA" id="ARBA00023163"/>
    </source>
</evidence>
<keyword evidence="8" id="KW-1185">Reference proteome</keyword>
<comment type="subcellular location">
    <subcellularLocation>
        <location evidence="1">Nucleus</location>
    </subcellularLocation>
</comment>
<comment type="similarity">
    <text evidence="5">Belongs to the archaeal Rpo11/eukaryotic RPB11/RPC19 RNA polymerase subunit family.</text>
</comment>
<evidence type="ECO:0000313" key="7">
    <source>
        <dbReference type="EMBL" id="KAF1987842.1"/>
    </source>
</evidence>
<dbReference type="GO" id="GO:0046983">
    <property type="term" value="F:protein dimerization activity"/>
    <property type="evidence" value="ECO:0007669"/>
    <property type="project" value="InterPro"/>
</dbReference>
<dbReference type="InterPro" id="IPR008193">
    <property type="entry name" value="RNA_pol_Rpb11_13-16kDa_CS"/>
</dbReference>
<reference evidence="7" key="1">
    <citation type="journal article" date="2020" name="Stud. Mycol.">
        <title>101 Dothideomycetes genomes: a test case for predicting lifestyles and emergence of pathogens.</title>
        <authorList>
            <person name="Haridas S."/>
            <person name="Albert R."/>
            <person name="Binder M."/>
            <person name="Bloem J."/>
            <person name="Labutti K."/>
            <person name="Salamov A."/>
            <person name="Andreopoulos B."/>
            <person name="Baker S."/>
            <person name="Barry K."/>
            <person name="Bills G."/>
            <person name="Bluhm B."/>
            <person name="Cannon C."/>
            <person name="Castanera R."/>
            <person name="Culley D."/>
            <person name="Daum C."/>
            <person name="Ezra D."/>
            <person name="Gonzalez J."/>
            <person name="Henrissat B."/>
            <person name="Kuo A."/>
            <person name="Liang C."/>
            <person name="Lipzen A."/>
            <person name="Lutzoni F."/>
            <person name="Magnuson J."/>
            <person name="Mondo S."/>
            <person name="Nolan M."/>
            <person name="Ohm R."/>
            <person name="Pangilinan J."/>
            <person name="Park H.-J."/>
            <person name="Ramirez L."/>
            <person name="Alfaro M."/>
            <person name="Sun H."/>
            <person name="Tritt A."/>
            <person name="Yoshinaga Y."/>
            <person name="Zwiers L.-H."/>
            <person name="Turgeon B."/>
            <person name="Goodwin S."/>
            <person name="Spatafora J."/>
            <person name="Crous P."/>
            <person name="Grigoriev I."/>
        </authorList>
    </citation>
    <scope>NUCLEOTIDE SEQUENCE</scope>
    <source>
        <strain evidence="7">CBS 113979</strain>
    </source>
</reference>
<dbReference type="EMBL" id="ML977151">
    <property type="protein sequence ID" value="KAF1987842.1"/>
    <property type="molecule type" value="Genomic_DNA"/>
</dbReference>
<keyword evidence="3" id="KW-0804">Transcription</keyword>
<dbReference type="OrthoDB" id="10248581at2759"/>
<keyword evidence="2 7" id="KW-0240">DNA-directed RNA polymerase</keyword>
<dbReference type="PANTHER" id="PTHR13946:SF16">
    <property type="entry name" value="DNA-DIRECTED RNA POLYMERASE II SUBUNIT RPB11"/>
    <property type="match status" value="1"/>
</dbReference>
<dbReference type="CDD" id="cd06926">
    <property type="entry name" value="RNAP_II_RPB11"/>
    <property type="match status" value="1"/>
</dbReference>
<evidence type="ECO:0000256" key="1">
    <source>
        <dbReference type="ARBA" id="ARBA00004123"/>
    </source>
</evidence>
<dbReference type="GO" id="GO:0005665">
    <property type="term" value="C:RNA polymerase II, core complex"/>
    <property type="evidence" value="ECO:0007669"/>
    <property type="project" value="InterPro"/>
</dbReference>
<dbReference type="GO" id="GO:0006366">
    <property type="term" value="P:transcription by RNA polymerase II"/>
    <property type="evidence" value="ECO:0007669"/>
    <property type="project" value="InterPro"/>
</dbReference>
<dbReference type="Gene3D" id="3.30.1360.10">
    <property type="entry name" value="RNA polymerase, RBP11-like subunit"/>
    <property type="match status" value="1"/>
</dbReference>
<evidence type="ECO:0000256" key="2">
    <source>
        <dbReference type="ARBA" id="ARBA00022478"/>
    </source>
</evidence>
<dbReference type="PROSITE" id="PS01154">
    <property type="entry name" value="RNA_POL_L_13KD"/>
    <property type="match status" value="1"/>
</dbReference>
<evidence type="ECO:0000313" key="8">
    <source>
        <dbReference type="Proteomes" id="UP000800041"/>
    </source>
</evidence>
<dbReference type="SUPFAM" id="SSF55257">
    <property type="entry name" value="RBP11-like subunits of RNA polymerase"/>
    <property type="match status" value="1"/>
</dbReference>
<dbReference type="InterPro" id="IPR022905">
    <property type="entry name" value="Rpo11-like"/>
</dbReference>
<accession>A0A6G1H459</accession>
<keyword evidence="4" id="KW-0539">Nucleus</keyword>
<evidence type="ECO:0000259" key="6">
    <source>
        <dbReference type="Pfam" id="PF13656"/>
    </source>
</evidence>
<protein>
    <submittedName>
        <fullName evidence="7">Putative DNA-directed RNA polymerase II subunit RPB11a</fullName>
    </submittedName>
</protein>
<name>A0A6G1H459_9PEZI</name>
<evidence type="ECO:0000256" key="4">
    <source>
        <dbReference type="ARBA" id="ARBA00023242"/>
    </source>
</evidence>
<evidence type="ECO:0000256" key="5">
    <source>
        <dbReference type="ARBA" id="ARBA00025751"/>
    </source>
</evidence>
<dbReference type="InterPro" id="IPR036603">
    <property type="entry name" value="RBP11-like"/>
</dbReference>
<feature type="domain" description="DNA-directed RNA polymerase RBP11-like dimerisation" evidence="6">
    <location>
        <begin position="31"/>
        <end position="103"/>
    </location>
</feature>